<keyword evidence="2" id="KW-1133">Transmembrane helix</keyword>
<dbReference type="Proteomes" id="UP000245119">
    <property type="component" value="Linkage Group LG10"/>
</dbReference>
<evidence type="ECO:0000313" key="4">
    <source>
        <dbReference type="EMBL" id="PVD23571.1"/>
    </source>
</evidence>
<protein>
    <recommendedName>
        <fullName evidence="6">ZP domain-containing protein</fullName>
    </recommendedName>
</protein>
<comment type="caution">
    <text evidence="4">The sequence shown here is derived from an EMBL/GenBank/DDBJ whole genome shotgun (WGS) entry which is preliminary data.</text>
</comment>
<reference evidence="4 5" key="1">
    <citation type="submission" date="2018-04" db="EMBL/GenBank/DDBJ databases">
        <title>The genome of golden apple snail Pomacea canaliculata provides insight into stress tolerance and invasive adaptation.</title>
        <authorList>
            <person name="Liu C."/>
            <person name="Liu B."/>
            <person name="Ren Y."/>
            <person name="Zhang Y."/>
            <person name="Wang H."/>
            <person name="Li S."/>
            <person name="Jiang F."/>
            <person name="Yin L."/>
            <person name="Zhang G."/>
            <person name="Qian W."/>
            <person name="Fan W."/>
        </authorList>
    </citation>
    <scope>NUCLEOTIDE SEQUENCE [LARGE SCALE GENOMIC DNA]</scope>
    <source>
        <strain evidence="4">SZHN2017</strain>
        <tissue evidence="4">Muscle</tissue>
    </source>
</reference>
<proteinExistence type="predicted"/>
<keyword evidence="3" id="KW-0732">Signal</keyword>
<name>A0A2T7NQX2_POMCA</name>
<sequence length="329" mass="36685">MACCVCVCVLTCLILVARTEGAAVGNSDHWPAGVTYTCVDTAREGRNVLITIDPEDRHYDDVESSRRCGERPRPVPRMEGRAVLARNQQYHHPREGRDPGRRLMWRSQDGTGDTPHLRLRRQGGTRDKHQHVQGSDLTTVSDSGDWGQEVLVDSPEIIALEFVDPVSGDVLTEAPPTSDVRLRMSLIVGEEDLMEVVSPFNCVASSIDGQYGEQLTDDKGFQTFLSNETSKAISASALESRVIYKEGENCALLVAGADVASDVEDKRSQSMSHPDPFLYLNPITCSLFLILLTVFLILYVAFLRSLRRSIEDMKREIEAQRSRDKFLVM</sequence>
<keyword evidence="5" id="KW-1185">Reference proteome</keyword>
<feature type="compositionally biased region" description="Basic residues" evidence="1">
    <location>
        <begin position="117"/>
        <end position="131"/>
    </location>
</feature>
<evidence type="ECO:0008006" key="6">
    <source>
        <dbReference type="Google" id="ProtNLM"/>
    </source>
</evidence>
<feature type="transmembrane region" description="Helical" evidence="2">
    <location>
        <begin position="277"/>
        <end position="303"/>
    </location>
</feature>
<organism evidence="4 5">
    <name type="scientific">Pomacea canaliculata</name>
    <name type="common">Golden apple snail</name>
    <dbReference type="NCBI Taxonomy" id="400727"/>
    <lineage>
        <taxon>Eukaryota</taxon>
        <taxon>Metazoa</taxon>
        <taxon>Spiralia</taxon>
        <taxon>Lophotrochozoa</taxon>
        <taxon>Mollusca</taxon>
        <taxon>Gastropoda</taxon>
        <taxon>Caenogastropoda</taxon>
        <taxon>Architaenioglossa</taxon>
        <taxon>Ampullarioidea</taxon>
        <taxon>Ampullariidae</taxon>
        <taxon>Pomacea</taxon>
    </lineage>
</organism>
<feature type="compositionally biased region" description="Basic and acidic residues" evidence="1">
    <location>
        <begin position="92"/>
        <end position="101"/>
    </location>
</feature>
<feature type="chain" id="PRO_5015732115" description="ZP domain-containing protein" evidence="3">
    <location>
        <begin position="22"/>
        <end position="329"/>
    </location>
</feature>
<feature type="signal peptide" evidence="3">
    <location>
        <begin position="1"/>
        <end position="21"/>
    </location>
</feature>
<evidence type="ECO:0000256" key="3">
    <source>
        <dbReference type="SAM" id="SignalP"/>
    </source>
</evidence>
<dbReference type="AlphaFoldDB" id="A0A2T7NQX2"/>
<evidence type="ECO:0000256" key="2">
    <source>
        <dbReference type="SAM" id="Phobius"/>
    </source>
</evidence>
<feature type="compositionally biased region" description="Polar residues" evidence="1">
    <location>
        <begin position="132"/>
        <end position="142"/>
    </location>
</feature>
<gene>
    <name evidence="4" type="ORF">C0Q70_16843</name>
</gene>
<evidence type="ECO:0000313" key="5">
    <source>
        <dbReference type="Proteomes" id="UP000245119"/>
    </source>
</evidence>
<evidence type="ECO:0000256" key="1">
    <source>
        <dbReference type="SAM" id="MobiDB-lite"/>
    </source>
</evidence>
<feature type="region of interest" description="Disordered" evidence="1">
    <location>
        <begin position="88"/>
        <end position="142"/>
    </location>
</feature>
<accession>A0A2T7NQX2</accession>
<dbReference type="EMBL" id="PZQS01000010">
    <property type="protein sequence ID" value="PVD23571.1"/>
    <property type="molecule type" value="Genomic_DNA"/>
</dbReference>
<keyword evidence="2" id="KW-0812">Transmembrane</keyword>
<keyword evidence="2" id="KW-0472">Membrane</keyword>